<organism evidence="1 2">
    <name type="scientific">Zygosaccharomyces bailii (strain CLIB 213 / ATCC 58445 / CBS 680 / BCRC 21525 / NBRC 1098 / NCYC 1416 / NRRL Y-2227)</name>
    <dbReference type="NCBI Taxonomy" id="1333698"/>
    <lineage>
        <taxon>Eukaryota</taxon>
        <taxon>Fungi</taxon>
        <taxon>Dikarya</taxon>
        <taxon>Ascomycota</taxon>
        <taxon>Saccharomycotina</taxon>
        <taxon>Saccharomycetes</taxon>
        <taxon>Saccharomycetales</taxon>
        <taxon>Saccharomycetaceae</taxon>
        <taxon>Zygosaccharomyces</taxon>
    </lineage>
</organism>
<dbReference type="GO" id="GO:0033615">
    <property type="term" value="P:mitochondrial proton-transporting ATP synthase complex assembly"/>
    <property type="evidence" value="ECO:0007669"/>
    <property type="project" value="InterPro"/>
</dbReference>
<dbReference type="EMBL" id="HG316455">
    <property type="protein sequence ID" value="CDF88168.1"/>
    <property type="molecule type" value="Genomic_DNA"/>
</dbReference>
<dbReference type="InterPro" id="IPR039196">
    <property type="entry name" value="Fmc1"/>
</dbReference>
<protein>
    <submittedName>
        <fullName evidence="1">BN860_03862g1_1</fullName>
    </submittedName>
</protein>
<dbReference type="GO" id="GO:0005759">
    <property type="term" value="C:mitochondrial matrix"/>
    <property type="evidence" value="ECO:0007669"/>
    <property type="project" value="TreeGrafter"/>
</dbReference>
<dbReference type="Proteomes" id="UP000019375">
    <property type="component" value="Unassembled WGS sequence"/>
</dbReference>
<dbReference type="AlphaFoldDB" id="A0A8J2T498"/>
<keyword evidence="2" id="KW-1185">Reference proteome</keyword>
<dbReference type="Pfam" id="PF13233">
    <property type="entry name" value="Complex1_LYR_2"/>
    <property type="match status" value="1"/>
</dbReference>
<evidence type="ECO:0000313" key="2">
    <source>
        <dbReference type="Proteomes" id="UP000019375"/>
    </source>
</evidence>
<proteinExistence type="predicted"/>
<evidence type="ECO:0000313" key="1">
    <source>
        <dbReference type="EMBL" id="CDF88168.1"/>
    </source>
</evidence>
<reference evidence="2" key="1">
    <citation type="journal article" date="2013" name="Genome Announc.">
        <title>Genome sequence of the food spoilage yeast Zygosaccharomyces bailii CLIB 213(T).</title>
        <authorList>
            <person name="Galeote V."/>
            <person name="Bigey F."/>
            <person name="Devillers H."/>
            <person name="Neuveglise C."/>
            <person name="Dequin S."/>
        </authorList>
    </citation>
    <scope>NUCLEOTIDE SEQUENCE [LARGE SCALE GENOMIC DNA]</scope>
    <source>
        <strain evidence="2">CLIB 213 / ATCC 58445 / CBS 680 / CCRC 21525 / NBRC 1098 / NCYC 1416 / NRRL Y-2227</strain>
    </source>
</reference>
<sequence>MKPELQAYKALIKATVRADRAARIAQRLADKKQQLALLTYRRMNVAREQAKKDIDIPTKMKLLKDMSSLTKRVELLKRREPKNDKSLLFVQDTKFLRDQVSNAKEKRHIQHLKDVAAFINNQREYNELIERYNPGANMSQEERVKLTANRVGFNIPE</sequence>
<dbReference type="PANTHER" id="PTHR28015:SF1">
    <property type="entry name" value="ATP SYNTHASE ASSEMBLY FACTOR FMC1, MITOCHONDRIAL"/>
    <property type="match status" value="1"/>
</dbReference>
<dbReference type="OrthoDB" id="15893at2759"/>
<dbReference type="PANTHER" id="PTHR28015">
    <property type="entry name" value="ATP SYNTHASE ASSEMBLY FACTOR FMC1, MITOCHONDRIAL"/>
    <property type="match status" value="1"/>
</dbReference>
<name>A0A8J2T498_ZYGB2</name>
<accession>A0A8J2T498</accession>
<gene>
    <name evidence="1" type="ORF">BN860_03862g</name>
</gene>